<dbReference type="Pfam" id="PF03060">
    <property type="entry name" value="NMO"/>
    <property type="match status" value="1"/>
</dbReference>
<dbReference type="Gene3D" id="3.20.20.70">
    <property type="entry name" value="Aldolase class I"/>
    <property type="match status" value="1"/>
</dbReference>
<evidence type="ECO:0000256" key="8">
    <source>
        <dbReference type="ARBA" id="ARBA00023033"/>
    </source>
</evidence>
<evidence type="ECO:0000256" key="6">
    <source>
        <dbReference type="ARBA" id="ARBA00022741"/>
    </source>
</evidence>
<keyword evidence="4" id="KW-0285">Flavoprotein</keyword>
<evidence type="ECO:0000256" key="2">
    <source>
        <dbReference type="ARBA" id="ARBA00009881"/>
    </source>
</evidence>
<keyword evidence="13" id="KW-1185">Reference proteome</keyword>
<keyword evidence="8" id="KW-0503">Monooxygenase</keyword>
<proteinExistence type="inferred from homology"/>
<sequence>MRSLLGQLLYPVIQAPMAGVQSQRLTVAVCRAGALGSLPAAMLSPAQLAQSLQAVRAAVGSRPYNVNFFAHAPVVAHADVLAAWRARLQPYYDEFAAADDAAPAAVRRPFDAEMLAVLQQFRPPVVSFHFGLPAPDLLAAVRATGARILASATTVAEARFLQQRGADAVIAQGWEAGGHRGWFLDANPHGQSGTFALLPNIVRAVSLPVIAAGGIADAATARAALSLGAAAVQAGTAFLLADEADTAPAHRAVLQSPAAGHTAVTNLFSGGGARGVVGRLMRELGVWHEHAPPFPHAAAALAPLRRAAEARNEWGFSPFWAGQNAPLAQAGTAAQIVARLAGKAG</sequence>
<evidence type="ECO:0000313" key="13">
    <source>
        <dbReference type="Proteomes" id="UP000831534"/>
    </source>
</evidence>
<evidence type="ECO:0000256" key="5">
    <source>
        <dbReference type="ARBA" id="ARBA00022643"/>
    </source>
</evidence>
<comment type="similarity">
    <text evidence="2">Belongs to the nitronate monooxygenase family. NMO class I subfamily.</text>
</comment>
<evidence type="ECO:0000256" key="4">
    <source>
        <dbReference type="ARBA" id="ARBA00022630"/>
    </source>
</evidence>
<evidence type="ECO:0000256" key="9">
    <source>
        <dbReference type="ARBA" id="ARBA00031155"/>
    </source>
</evidence>
<keyword evidence="3" id="KW-0216">Detoxification</keyword>
<dbReference type="KEGG" id="ckh:LVJ77_00790"/>
<dbReference type="PANTHER" id="PTHR42747">
    <property type="entry name" value="NITRONATE MONOOXYGENASE-RELATED"/>
    <property type="match status" value="1"/>
</dbReference>
<evidence type="ECO:0000256" key="10">
    <source>
        <dbReference type="ARBA" id="ARBA00049401"/>
    </source>
</evidence>
<accession>A0ABD8B837</accession>
<comment type="catalytic activity">
    <reaction evidence="10">
        <text>3 propionate 3-nitronate + 3 O2 + H2O = 3 3-oxopropanoate + 2 nitrate + nitrite + H2O2 + 3 H(+)</text>
        <dbReference type="Rhea" id="RHEA:57332"/>
        <dbReference type="ChEBI" id="CHEBI:15377"/>
        <dbReference type="ChEBI" id="CHEBI:15378"/>
        <dbReference type="ChEBI" id="CHEBI:15379"/>
        <dbReference type="ChEBI" id="CHEBI:16240"/>
        <dbReference type="ChEBI" id="CHEBI:16301"/>
        <dbReference type="ChEBI" id="CHEBI:17632"/>
        <dbReference type="ChEBI" id="CHEBI:33190"/>
        <dbReference type="ChEBI" id="CHEBI:136067"/>
    </reaction>
</comment>
<gene>
    <name evidence="12" type="ORF">LVJ77_00790</name>
</gene>
<evidence type="ECO:0000313" key="12">
    <source>
        <dbReference type="EMBL" id="XHH50132.1"/>
    </source>
</evidence>
<dbReference type="Proteomes" id="UP000831534">
    <property type="component" value="Chromosome"/>
</dbReference>
<name>A0ABD8B837_9NEIS</name>
<dbReference type="GO" id="GO:0004497">
    <property type="term" value="F:monooxygenase activity"/>
    <property type="evidence" value="ECO:0007669"/>
    <property type="project" value="UniProtKB-KW"/>
</dbReference>
<evidence type="ECO:0000256" key="7">
    <source>
        <dbReference type="ARBA" id="ARBA00023002"/>
    </source>
</evidence>
<dbReference type="CDD" id="cd04730">
    <property type="entry name" value="NPD_like"/>
    <property type="match status" value="1"/>
</dbReference>
<dbReference type="GO" id="GO:0000166">
    <property type="term" value="F:nucleotide binding"/>
    <property type="evidence" value="ECO:0007669"/>
    <property type="project" value="UniProtKB-KW"/>
</dbReference>
<evidence type="ECO:0000256" key="3">
    <source>
        <dbReference type="ARBA" id="ARBA00022575"/>
    </source>
</evidence>
<organism evidence="12 13">
    <name type="scientific">Conchiformibius kuhniae</name>
    <dbReference type="NCBI Taxonomy" id="211502"/>
    <lineage>
        <taxon>Bacteria</taxon>
        <taxon>Pseudomonadati</taxon>
        <taxon>Pseudomonadota</taxon>
        <taxon>Betaproteobacteria</taxon>
        <taxon>Neisseriales</taxon>
        <taxon>Neisseriaceae</taxon>
        <taxon>Conchiformibius</taxon>
    </lineage>
</organism>
<keyword evidence="6" id="KW-0547">Nucleotide-binding</keyword>
<dbReference type="InterPro" id="IPR004136">
    <property type="entry name" value="NMO"/>
</dbReference>
<dbReference type="InterPro" id="IPR013785">
    <property type="entry name" value="Aldolase_TIM"/>
</dbReference>
<dbReference type="PANTHER" id="PTHR42747:SF3">
    <property type="entry name" value="NITRONATE MONOOXYGENASE-RELATED"/>
    <property type="match status" value="1"/>
</dbReference>
<keyword evidence="5" id="KW-0288">FMN</keyword>
<evidence type="ECO:0000256" key="1">
    <source>
        <dbReference type="ARBA" id="ARBA00001917"/>
    </source>
</evidence>
<dbReference type="RefSeq" id="WP_027009033.1">
    <property type="nucleotide sequence ID" value="NZ_CP091521.1"/>
</dbReference>
<dbReference type="AlphaFoldDB" id="A0ABD8B837"/>
<dbReference type="FunFam" id="3.20.20.70:FF:000154">
    <property type="entry name" value="Probable nitronate monooxygenase"/>
    <property type="match status" value="1"/>
</dbReference>
<dbReference type="EMBL" id="CP091521">
    <property type="protein sequence ID" value="XHH50132.1"/>
    <property type="molecule type" value="Genomic_DNA"/>
</dbReference>
<comment type="cofactor">
    <cofactor evidence="1">
        <name>FMN</name>
        <dbReference type="ChEBI" id="CHEBI:58210"/>
    </cofactor>
</comment>
<dbReference type="GO" id="GO:0009636">
    <property type="term" value="P:response to toxic substance"/>
    <property type="evidence" value="ECO:0007669"/>
    <property type="project" value="UniProtKB-KW"/>
</dbReference>
<dbReference type="SUPFAM" id="SSF51412">
    <property type="entry name" value="Inosine monophosphate dehydrogenase (IMPDH)"/>
    <property type="match status" value="1"/>
</dbReference>
<protein>
    <recommendedName>
        <fullName evidence="11">Nitronate monooxygenase</fullName>
    </recommendedName>
    <alternativeName>
        <fullName evidence="9">Propionate 3-nitronate monooxygenase</fullName>
    </alternativeName>
</protein>
<evidence type="ECO:0000256" key="11">
    <source>
        <dbReference type="ARBA" id="ARBA00067136"/>
    </source>
</evidence>
<keyword evidence="7 12" id="KW-0560">Oxidoreductase</keyword>
<reference evidence="12 13" key="1">
    <citation type="journal article" date="2022" name="Res Sq">
        <title>Evolution of multicellular longitudinally dividing oral cavity symbionts (Neisseriaceae).</title>
        <authorList>
            <person name="Nyongesa S."/>
            <person name="Weber P."/>
            <person name="Bernet E."/>
            <person name="Pullido F."/>
            <person name="Nieckarz M."/>
            <person name="Delaby M."/>
            <person name="Nieves C."/>
            <person name="Viehboeck T."/>
            <person name="Krause N."/>
            <person name="Rivera-Millot A."/>
            <person name="Nakamura A."/>
            <person name="Vischer N."/>
            <person name="VanNieuwenhze M."/>
            <person name="Brun Y."/>
            <person name="Cava F."/>
            <person name="Bulgheresi S."/>
            <person name="Veyrier F."/>
        </authorList>
    </citation>
    <scope>NUCLEOTIDE SEQUENCE [LARGE SCALE GENOMIC DNA]</scope>
    <source>
        <strain evidence="12 13">17694</strain>
    </source>
</reference>